<sequence length="81" mass="8994">MIRLEHTGACFIMIDGKGYVPGDFIETKVLSAGIKQLIAEGRLTLADDPKESKKIAEEIASKRKRKEPKTISEAETGNEYK</sequence>
<name>A0A023ZUS6_9CAUD</name>
<feature type="compositionally biased region" description="Basic and acidic residues" evidence="1">
    <location>
        <begin position="68"/>
        <end position="81"/>
    </location>
</feature>
<accession>A0A023ZUS6</accession>
<dbReference type="Proteomes" id="UP000024438">
    <property type="component" value="Segment"/>
</dbReference>
<protein>
    <submittedName>
        <fullName evidence="2">Uncharacterized protein</fullName>
    </submittedName>
</protein>
<gene>
    <name evidence="2" type="primary">e41c_0013</name>
</gene>
<organism evidence="2 3">
    <name type="scientific">Escherichia phage e4/1c</name>
    <dbReference type="NCBI Taxonomy" id="1495286"/>
    <lineage>
        <taxon>Viruses</taxon>
        <taxon>Duplodnaviria</taxon>
        <taxon>Heunggongvirae</taxon>
        <taxon>Uroviricota</taxon>
        <taxon>Caudoviricetes</taxon>
        <taxon>Drexlerviridae</taxon>
        <taxon>Rogunavirinae</taxon>
        <taxon>Rogunavirus</taxon>
        <taxon>Rogunavirus E41c</taxon>
    </lineage>
</organism>
<proteinExistence type="predicted"/>
<dbReference type="InterPro" id="IPR055867">
    <property type="entry name" value="DUF7444"/>
</dbReference>
<keyword evidence="3" id="KW-1185">Reference proteome</keyword>
<dbReference type="Pfam" id="PF24231">
    <property type="entry name" value="DUF7444"/>
    <property type="match status" value="1"/>
</dbReference>
<dbReference type="RefSeq" id="YP_009036012.1">
    <property type="nucleotide sequence ID" value="NC_024210.1"/>
</dbReference>
<dbReference type="OrthoDB" id="20698at10239"/>
<feature type="region of interest" description="Disordered" evidence="1">
    <location>
        <begin position="58"/>
        <end position="81"/>
    </location>
</feature>
<dbReference type="KEGG" id="vg:19525649"/>
<dbReference type="EMBL" id="KJ668713">
    <property type="protein sequence ID" value="AHY83163.1"/>
    <property type="molecule type" value="Genomic_DNA"/>
</dbReference>
<reference evidence="2 3" key="1">
    <citation type="submission" date="2014-04" db="EMBL/GenBank/DDBJ databases">
        <title>Complete genome sequence of e4/1c, an Escherichia coli O157:H7-specific phage with proven potential as a biocontrol agent.</title>
        <authorList>
            <person name="McAuliffe O."/>
            <person name="Coffey B."/>
            <person name="Casey A."/>
            <person name="O'Sullivan O."/>
            <person name="Coffey A."/>
            <person name="Ross P."/>
        </authorList>
    </citation>
    <scope>NUCLEOTIDE SEQUENCE [LARGE SCALE GENOMIC DNA]</scope>
</reference>
<evidence type="ECO:0000256" key="1">
    <source>
        <dbReference type="SAM" id="MobiDB-lite"/>
    </source>
</evidence>
<evidence type="ECO:0000313" key="3">
    <source>
        <dbReference type="Proteomes" id="UP000024438"/>
    </source>
</evidence>
<evidence type="ECO:0000313" key="2">
    <source>
        <dbReference type="EMBL" id="AHY83163.1"/>
    </source>
</evidence>